<name>A0A0F9MAK4_9ZZZZ</name>
<reference evidence="1" key="1">
    <citation type="journal article" date="2015" name="Nature">
        <title>Complex archaea that bridge the gap between prokaryotes and eukaryotes.</title>
        <authorList>
            <person name="Spang A."/>
            <person name="Saw J.H."/>
            <person name="Jorgensen S.L."/>
            <person name="Zaremba-Niedzwiedzka K."/>
            <person name="Martijn J."/>
            <person name="Lind A.E."/>
            <person name="van Eijk R."/>
            <person name="Schleper C."/>
            <person name="Guy L."/>
            <person name="Ettema T.J."/>
        </authorList>
    </citation>
    <scope>NUCLEOTIDE SEQUENCE</scope>
</reference>
<comment type="caution">
    <text evidence="1">The sequence shown here is derived from an EMBL/GenBank/DDBJ whole genome shotgun (WGS) entry which is preliminary data.</text>
</comment>
<proteinExistence type="predicted"/>
<protein>
    <recommendedName>
        <fullName evidence="2">PBP domain-containing protein</fullName>
    </recommendedName>
</protein>
<feature type="non-terminal residue" evidence="1">
    <location>
        <position position="1"/>
    </location>
</feature>
<accession>A0A0F9MAK4</accession>
<evidence type="ECO:0000313" key="1">
    <source>
        <dbReference type="EMBL" id="KKM96361.1"/>
    </source>
</evidence>
<evidence type="ECO:0008006" key="2">
    <source>
        <dbReference type="Google" id="ProtNLM"/>
    </source>
</evidence>
<dbReference type="AlphaFoldDB" id="A0A0F9MAK4"/>
<dbReference type="EMBL" id="LAZR01005892">
    <property type="protein sequence ID" value="KKM96361.1"/>
    <property type="molecule type" value="Genomic_DNA"/>
</dbReference>
<sequence length="95" mass="10030">PKPVNLTFMSASPGGSWYPMAIGSAEIWQKNITDFQLSFTHTPGGGVANAQGVDEGIAQLAITTSVTIGQEPPKTPFARRAMTYGPGFSIWTSVS</sequence>
<dbReference type="Gene3D" id="3.40.190.10">
    <property type="entry name" value="Periplasmic binding protein-like II"/>
    <property type="match status" value="1"/>
</dbReference>
<organism evidence="1">
    <name type="scientific">marine sediment metagenome</name>
    <dbReference type="NCBI Taxonomy" id="412755"/>
    <lineage>
        <taxon>unclassified sequences</taxon>
        <taxon>metagenomes</taxon>
        <taxon>ecological metagenomes</taxon>
    </lineage>
</organism>
<gene>
    <name evidence="1" type="ORF">LCGC14_1178850</name>
</gene>